<accession>A0A7X5ZQM2</accession>
<dbReference type="Pfam" id="PF17940">
    <property type="entry name" value="TetR_C_31"/>
    <property type="match status" value="1"/>
</dbReference>
<dbReference type="Proteomes" id="UP000545493">
    <property type="component" value="Unassembled WGS sequence"/>
</dbReference>
<dbReference type="GO" id="GO:0003677">
    <property type="term" value="F:DNA binding"/>
    <property type="evidence" value="ECO:0007669"/>
    <property type="project" value="UniProtKB-KW"/>
</dbReference>
<dbReference type="InterPro" id="IPR036271">
    <property type="entry name" value="Tet_transcr_reg_TetR-rel_C_sf"/>
</dbReference>
<dbReference type="InterPro" id="IPR009057">
    <property type="entry name" value="Homeodomain-like_sf"/>
</dbReference>
<keyword evidence="2" id="KW-0238">DNA-binding</keyword>
<keyword evidence="3" id="KW-1185">Reference proteome</keyword>
<reference evidence="2 3" key="1">
    <citation type="submission" date="2020-03" db="EMBL/GenBank/DDBJ databases">
        <title>Sequencing the genomes of 1000 actinobacteria strains.</title>
        <authorList>
            <person name="Klenk H.-P."/>
        </authorList>
    </citation>
    <scope>NUCLEOTIDE SEQUENCE [LARGE SCALE GENOMIC DNA]</scope>
    <source>
        <strain evidence="2 3">DSM 45685</strain>
    </source>
</reference>
<dbReference type="SUPFAM" id="SSF48498">
    <property type="entry name" value="Tetracyclin repressor-like, C-terminal domain"/>
    <property type="match status" value="1"/>
</dbReference>
<evidence type="ECO:0000259" key="1">
    <source>
        <dbReference type="Pfam" id="PF17940"/>
    </source>
</evidence>
<sequence length="202" mass="22401">MRGQDGAEPSRKQRAADAAIEVIAAEGLRGLTHRAVDTWAGLPQGSTSSCFRTRVALLAAVLDRLVELDEAMLASIPENDWSIDTPEHRCEIVTMLTELLLYWLGPARSRTRARMELYLDATRRAELLPELEAANRRFIDRTAAGMRTAGLDHPERAARLLIAYLDGLLYDALARPYLGENDRAALYQAIDTMVRGITSPPD</sequence>
<name>A0A7X5ZQM2_9PSEU</name>
<proteinExistence type="predicted"/>
<evidence type="ECO:0000313" key="2">
    <source>
        <dbReference type="EMBL" id="NIJ11922.1"/>
    </source>
</evidence>
<dbReference type="Gene3D" id="1.10.357.10">
    <property type="entry name" value="Tetracycline Repressor, domain 2"/>
    <property type="match status" value="1"/>
</dbReference>
<organism evidence="2 3">
    <name type="scientific">Saccharomonospora amisosensis</name>
    <dbReference type="NCBI Taxonomy" id="1128677"/>
    <lineage>
        <taxon>Bacteria</taxon>
        <taxon>Bacillati</taxon>
        <taxon>Actinomycetota</taxon>
        <taxon>Actinomycetes</taxon>
        <taxon>Pseudonocardiales</taxon>
        <taxon>Pseudonocardiaceae</taxon>
        <taxon>Saccharomonospora</taxon>
    </lineage>
</organism>
<dbReference type="InterPro" id="IPR041583">
    <property type="entry name" value="TetR_C_31"/>
</dbReference>
<gene>
    <name evidence="2" type="ORF">FHU38_002266</name>
</gene>
<feature type="domain" description="Tetracyclin repressor-like C-terminal group 31" evidence="1">
    <location>
        <begin position="91"/>
        <end position="195"/>
    </location>
</feature>
<dbReference type="AlphaFoldDB" id="A0A7X5ZQM2"/>
<dbReference type="EMBL" id="JAAOYM010000001">
    <property type="protein sequence ID" value="NIJ11922.1"/>
    <property type="molecule type" value="Genomic_DNA"/>
</dbReference>
<dbReference type="SUPFAM" id="SSF46689">
    <property type="entry name" value="Homeodomain-like"/>
    <property type="match status" value="1"/>
</dbReference>
<evidence type="ECO:0000313" key="3">
    <source>
        <dbReference type="Proteomes" id="UP000545493"/>
    </source>
</evidence>
<dbReference type="RefSeq" id="WP_167169920.1">
    <property type="nucleotide sequence ID" value="NZ_JAAOYM010000001.1"/>
</dbReference>
<comment type="caution">
    <text evidence="2">The sequence shown here is derived from an EMBL/GenBank/DDBJ whole genome shotgun (WGS) entry which is preliminary data.</text>
</comment>
<protein>
    <submittedName>
        <fullName evidence="2">DNA-binding transcriptional regulator YbjK</fullName>
    </submittedName>
</protein>